<feature type="binding site" evidence="8">
    <location>
        <position position="39"/>
    </location>
    <ligand>
        <name>Mg(2+)</name>
        <dbReference type="ChEBI" id="CHEBI:18420"/>
    </ligand>
</feature>
<dbReference type="AlphaFoldDB" id="A0AAW9RN17"/>
<dbReference type="GO" id="GO:0000287">
    <property type="term" value="F:magnesium ion binding"/>
    <property type="evidence" value="ECO:0007669"/>
    <property type="project" value="UniProtKB-UniRule"/>
</dbReference>
<comment type="similarity">
    <text evidence="8">Belongs to the radical SAM superfamily. 7-carboxy-7-deazaguanine synthase family.</text>
</comment>
<protein>
    <recommendedName>
        <fullName evidence="8">7-carboxy-7-deazaguanine synthase</fullName>
        <shortName evidence="8">CDG synthase</shortName>
        <ecNumber evidence="8">4.3.99.3</ecNumber>
    </recommendedName>
    <alternativeName>
        <fullName evidence="8">Queuosine biosynthesis protein QueE</fullName>
    </alternativeName>
</protein>
<evidence type="ECO:0000313" key="10">
    <source>
        <dbReference type="EMBL" id="MEJ8568916.1"/>
    </source>
</evidence>
<proteinExistence type="inferred from homology"/>
<comment type="cofactor">
    <cofactor evidence="8">
        <name>Mg(2+)</name>
        <dbReference type="ChEBI" id="CHEBI:18420"/>
    </cofactor>
</comment>
<gene>
    <name evidence="8 10" type="primary">queE</name>
    <name evidence="10" type="ORF">V3330_14885</name>
</gene>
<evidence type="ECO:0000256" key="7">
    <source>
        <dbReference type="ARBA" id="ARBA00023239"/>
    </source>
</evidence>
<evidence type="ECO:0000256" key="4">
    <source>
        <dbReference type="ARBA" id="ARBA00022842"/>
    </source>
</evidence>
<dbReference type="PANTHER" id="PTHR42836">
    <property type="entry name" value="7-CARBOXY-7-DEAZAGUANINE SYNTHASE"/>
    <property type="match status" value="1"/>
</dbReference>
<keyword evidence="1 8" id="KW-0004">4Fe-4S</keyword>
<dbReference type="GO" id="GO:1904047">
    <property type="term" value="F:S-adenosyl-L-methionine binding"/>
    <property type="evidence" value="ECO:0007669"/>
    <property type="project" value="UniProtKB-UniRule"/>
</dbReference>
<comment type="caution">
    <text evidence="8">Lacks conserved residue(s) required for the propagation of feature annotation.</text>
</comment>
<dbReference type="EMBL" id="JAZHOG010000010">
    <property type="protein sequence ID" value="MEJ8568916.1"/>
    <property type="molecule type" value="Genomic_DNA"/>
</dbReference>
<dbReference type="PROSITE" id="PS51918">
    <property type="entry name" value="RADICAL_SAM"/>
    <property type="match status" value="1"/>
</dbReference>
<evidence type="ECO:0000313" key="11">
    <source>
        <dbReference type="Proteomes" id="UP001359886"/>
    </source>
</evidence>
<feature type="binding site" evidence="8">
    <location>
        <position position="26"/>
    </location>
    <ligand>
        <name>substrate</name>
    </ligand>
</feature>
<dbReference type="GO" id="GO:0051539">
    <property type="term" value="F:4 iron, 4 sulfur cluster binding"/>
    <property type="evidence" value="ECO:0007669"/>
    <property type="project" value="UniProtKB-UniRule"/>
</dbReference>
<comment type="cofactor">
    <cofactor evidence="8">
        <name>[4Fe-4S] cluster</name>
        <dbReference type="ChEBI" id="CHEBI:49883"/>
    </cofactor>
    <text evidence="8">Binds 1 [4Fe-4S] cluster. The cluster is coordinated with 3 cysteines and an exchangeable S-adenosyl-L-methionine.</text>
</comment>
<dbReference type="PIRSF" id="PIRSF000370">
    <property type="entry name" value="QueE"/>
    <property type="match status" value="1"/>
</dbReference>
<evidence type="ECO:0000256" key="2">
    <source>
        <dbReference type="ARBA" id="ARBA00022691"/>
    </source>
</evidence>
<name>A0AAW9RN17_9GAMM</name>
<keyword evidence="4 8" id="KW-0460">Magnesium</keyword>
<dbReference type="HAMAP" id="MF_00917">
    <property type="entry name" value="QueE"/>
    <property type="match status" value="1"/>
</dbReference>
<comment type="catalytic activity">
    <reaction evidence="8">
        <text>6-carboxy-5,6,7,8-tetrahydropterin + H(+) = 7-carboxy-7-carbaguanine + NH4(+)</text>
        <dbReference type="Rhea" id="RHEA:27974"/>
        <dbReference type="ChEBI" id="CHEBI:15378"/>
        <dbReference type="ChEBI" id="CHEBI:28938"/>
        <dbReference type="ChEBI" id="CHEBI:61032"/>
        <dbReference type="ChEBI" id="CHEBI:61036"/>
        <dbReference type="EC" id="4.3.99.3"/>
    </reaction>
</comment>
<dbReference type="InterPro" id="IPR058240">
    <property type="entry name" value="rSAM_sf"/>
</dbReference>
<evidence type="ECO:0000259" key="9">
    <source>
        <dbReference type="PROSITE" id="PS51918"/>
    </source>
</evidence>
<dbReference type="InterPro" id="IPR013785">
    <property type="entry name" value="Aldolase_TIM"/>
</dbReference>
<keyword evidence="8" id="KW-0671">Queuosine biosynthesis</keyword>
<keyword evidence="2 8" id="KW-0949">S-adenosyl-L-methionine</keyword>
<feature type="binding site" evidence="8">
    <location>
        <position position="37"/>
    </location>
    <ligand>
        <name>[4Fe-4S] cluster</name>
        <dbReference type="ChEBI" id="CHEBI:49883"/>
        <note>4Fe-4S-S-AdoMet</note>
    </ligand>
</feature>
<dbReference type="SFLD" id="SFLDS00029">
    <property type="entry name" value="Radical_SAM"/>
    <property type="match status" value="1"/>
</dbReference>
<keyword evidence="3 8" id="KW-0479">Metal-binding</keyword>
<dbReference type="InterPro" id="IPR027621">
    <property type="entry name" value="rSAM_QueE_gams"/>
</dbReference>
<dbReference type="EC" id="4.3.99.3" evidence="8"/>
<organism evidence="10 11">
    <name type="scientific">Elongatibacter sediminis</name>
    <dbReference type="NCBI Taxonomy" id="3119006"/>
    <lineage>
        <taxon>Bacteria</taxon>
        <taxon>Pseudomonadati</taxon>
        <taxon>Pseudomonadota</taxon>
        <taxon>Gammaproteobacteria</taxon>
        <taxon>Chromatiales</taxon>
        <taxon>Wenzhouxiangellaceae</taxon>
        <taxon>Elongatibacter</taxon>
    </lineage>
</organism>
<comment type="subunit">
    <text evidence="8">Homodimer.</text>
</comment>
<keyword evidence="5 8" id="KW-0408">Iron</keyword>
<dbReference type="GO" id="GO:0008616">
    <property type="term" value="P:tRNA queuosine(34) biosynthetic process"/>
    <property type="evidence" value="ECO:0007669"/>
    <property type="project" value="UniProtKB-UniRule"/>
</dbReference>
<keyword evidence="7 8" id="KW-0456">Lyase</keyword>
<dbReference type="Gene3D" id="3.20.20.70">
    <property type="entry name" value="Aldolase class I"/>
    <property type="match status" value="1"/>
</dbReference>
<comment type="caution">
    <text evidence="10">The sequence shown here is derived from an EMBL/GenBank/DDBJ whole genome shotgun (WGS) entry which is preliminary data.</text>
</comment>
<feature type="binding site" evidence="8">
    <location>
        <position position="34"/>
    </location>
    <ligand>
        <name>[4Fe-4S] cluster</name>
        <dbReference type="ChEBI" id="CHEBI:49883"/>
        <note>4Fe-4S-S-AdoMet</note>
    </ligand>
</feature>
<comment type="pathway">
    <text evidence="8">Purine metabolism; 7-cyano-7-deazaguanine biosynthesis.</text>
</comment>
<evidence type="ECO:0000256" key="8">
    <source>
        <dbReference type="HAMAP-Rule" id="MF_00917"/>
    </source>
</evidence>
<dbReference type="NCBIfam" id="TIGR04349">
    <property type="entry name" value="rSAM_QueE_gams"/>
    <property type="match status" value="1"/>
</dbReference>
<feature type="binding site" evidence="8">
    <location>
        <position position="71"/>
    </location>
    <ligand>
        <name>S-adenosyl-L-methionine</name>
        <dbReference type="ChEBI" id="CHEBI:59789"/>
    </ligand>
</feature>
<evidence type="ECO:0000256" key="1">
    <source>
        <dbReference type="ARBA" id="ARBA00022485"/>
    </source>
</evidence>
<dbReference type="InterPro" id="IPR007197">
    <property type="entry name" value="rSAM"/>
</dbReference>
<dbReference type="GO" id="GO:0016840">
    <property type="term" value="F:carbon-nitrogen lyase activity"/>
    <property type="evidence" value="ECO:0007669"/>
    <property type="project" value="UniProtKB-UniRule"/>
</dbReference>
<sequence length="211" mass="23567">MLKITEIFHSLQGEAAQAGLPTVFVRLTGCPLRCTYCDSAYAFTGGDWMHMDDILQEIGRHGTRHVCVTGGEPLAQKRCGLLLSRLCDAGFSVSLETSGAVDIRQADERVIRVMDLKTPDSGESDRNRWDNLAALTPRDQVKFVLCSRGDYEWARDRVAEHALAERCEVLFSPAWGEVEATDLADWILADHLPVRFQVQLHKLLWGDVPGK</sequence>
<evidence type="ECO:0000256" key="5">
    <source>
        <dbReference type="ARBA" id="ARBA00023004"/>
    </source>
</evidence>
<dbReference type="InterPro" id="IPR024924">
    <property type="entry name" value="7-CO-7-deazaguanine_synth-like"/>
</dbReference>
<feature type="binding site" evidence="8">
    <location>
        <begin position="11"/>
        <end position="13"/>
    </location>
    <ligand>
        <name>substrate</name>
    </ligand>
</feature>
<dbReference type="SUPFAM" id="SSF102114">
    <property type="entry name" value="Radical SAM enzymes"/>
    <property type="match status" value="1"/>
</dbReference>
<reference evidence="10 11" key="1">
    <citation type="submission" date="2024-02" db="EMBL/GenBank/DDBJ databases">
        <title>A novel Wenzhouxiangellaceae bacterium, isolated from coastal sediments.</title>
        <authorList>
            <person name="Du Z.-J."/>
            <person name="Ye Y.-Q."/>
            <person name="Zhang X.-Y."/>
        </authorList>
    </citation>
    <scope>NUCLEOTIDE SEQUENCE [LARGE SCALE GENOMIC DNA]</scope>
    <source>
        <strain evidence="10 11">CH-27</strain>
    </source>
</reference>
<feature type="binding site" evidence="8">
    <location>
        <position position="30"/>
    </location>
    <ligand>
        <name>[4Fe-4S] cluster</name>
        <dbReference type="ChEBI" id="CHEBI:49883"/>
        <note>4Fe-4S-S-AdoMet</note>
    </ligand>
</feature>
<dbReference type="Pfam" id="PF04055">
    <property type="entry name" value="Radical_SAM"/>
    <property type="match status" value="1"/>
</dbReference>
<comment type="cofactor">
    <cofactor evidence="8">
        <name>S-adenosyl-L-methionine</name>
        <dbReference type="ChEBI" id="CHEBI:59789"/>
    </cofactor>
    <text evidence="8">Binds 1 S-adenosyl-L-methionine per subunit.</text>
</comment>
<dbReference type="CDD" id="cd01335">
    <property type="entry name" value="Radical_SAM"/>
    <property type="match status" value="1"/>
</dbReference>
<dbReference type="Proteomes" id="UP001359886">
    <property type="component" value="Unassembled WGS sequence"/>
</dbReference>
<feature type="domain" description="Radical SAM core" evidence="9">
    <location>
        <begin position="17"/>
        <end position="207"/>
    </location>
</feature>
<feature type="binding site" evidence="8">
    <location>
        <begin position="36"/>
        <end position="38"/>
    </location>
    <ligand>
        <name>S-adenosyl-L-methionine</name>
        <dbReference type="ChEBI" id="CHEBI:59789"/>
    </ligand>
</feature>
<keyword evidence="11" id="KW-1185">Reference proteome</keyword>
<keyword evidence="6 8" id="KW-0411">Iron-sulfur</keyword>
<dbReference type="PANTHER" id="PTHR42836:SF1">
    <property type="entry name" value="7-CARBOXY-7-DEAZAGUANINE SYNTHASE"/>
    <property type="match status" value="1"/>
</dbReference>
<evidence type="ECO:0000256" key="6">
    <source>
        <dbReference type="ARBA" id="ARBA00023014"/>
    </source>
</evidence>
<comment type="function">
    <text evidence="8">Catalyzes the complex heterocyclic radical-mediated conversion of 6-carboxy-5,6,7,8-tetrahydropterin (CPH4) to 7-carboxy-7-deazaguanine (CDG), a step common to the biosynthetic pathways of all 7-deazapurine-containing compounds.</text>
</comment>
<evidence type="ECO:0000256" key="3">
    <source>
        <dbReference type="ARBA" id="ARBA00022723"/>
    </source>
</evidence>
<feature type="binding site" evidence="8">
    <location>
        <position position="69"/>
    </location>
    <ligand>
        <name>substrate</name>
    </ligand>
</feature>
<accession>A0AAW9RN17</accession>